<proteinExistence type="predicted"/>
<dbReference type="Proteomes" id="UP000257039">
    <property type="component" value="Unassembled WGS sequence"/>
</dbReference>
<organism evidence="1 2">
    <name type="scientific">Zooshikella ganghwensis</name>
    <dbReference type="NCBI Taxonomy" id="202772"/>
    <lineage>
        <taxon>Bacteria</taxon>
        <taxon>Pseudomonadati</taxon>
        <taxon>Pseudomonadota</taxon>
        <taxon>Gammaproteobacteria</taxon>
        <taxon>Oceanospirillales</taxon>
        <taxon>Zooshikellaceae</taxon>
        <taxon>Zooshikella</taxon>
    </lineage>
</organism>
<reference evidence="1 2" key="1">
    <citation type="submission" date="2017-04" db="EMBL/GenBank/DDBJ databases">
        <title>Draft genome sequence of Zooshikella ganghwensis VG4 isolated from Red Sea sediments.</title>
        <authorList>
            <person name="Rehman Z."/>
            <person name="Alam I."/>
            <person name="Kamau A."/>
            <person name="Bajic V."/>
            <person name="Leiknes T."/>
        </authorList>
    </citation>
    <scope>NUCLEOTIDE SEQUENCE [LARGE SCALE GENOMIC DNA]</scope>
    <source>
        <strain evidence="1 2">VG4</strain>
    </source>
</reference>
<dbReference type="Pfam" id="PF25948">
    <property type="entry name" value="DUF7986"/>
    <property type="match status" value="1"/>
</dbReference>
<sequence length="247" mass="28454">MNKRKQQKDIDKAIANLIKYSDSGVWEARQVQFFDEVLSGVAESLEVPADKFYETLEDHGYMETGFVYLFELFASTLWDNEEDSMISSYIKRRGWRETPYAKRYLSALDGSEVQLWEIVDVNAGYWVNVRPVGSTSKTMRVDERLGSQSLEERDCIAARVISLDDKYRFGGGILLFSKEQAQEIPTLLSQAQEHVIKSLKQLSLEKQDCQWSDEDILAIAEDQMQEKLPELLFVFWASQTYVALTMA</sequence>
<dbReference type="EMBL" id="NDXW01000011">
    <property type="protein sequence ID" value="RDH41243.1"/>
    <property type="molecule type" value="Genomic_DNA"/>
</dbReference>
<evidence type="ECO:0000313" key="1">
    <source>
        <dbReference type="EMBL" id="RDH41243.1"/>
    </source>
</evidence>
<keyword evidence="2" id="KW-1185">Reference proteome</keyword>
<gene>
    <name evidence="1" type="ORF">B9G39_29475</name>
</gene>
<dbReference type="AlphaFoldDB" id="A0A4P9VDU7"/>
<dbReference type="RefSeq" id="WP_094790006.1">
    <property type="nucleotide sequence ID" value="NZ_NDXW01000011.1"/>
</dbReference>
<comment type="caution">
    <text evidence="1">The sequence shown here is derived from an EMBL/GenBank/DDBJ whole genome shotgun (WGS) entry which is preliminary data.</text>
</comment>
<evidence type="ECO:0000313" key="2">
    <source>
        <dbReference type="Proteomes" id="UP000257039"/>
    </source>
</evidence>
<accession>A0A4P9VDU7</accession>
<name>A0A4P9VDU7_9GAMM</name>
<dbReference type="InterPro" id="IPR058292">
    <property type="entry name" value="DUF7986"/>
</dbReference>
<protein>
    <submittedName>
        <fullName evidence="1">Uncharacterized protein</fullName>
    </submittedName>
</protein>